<dbReference type="InParanoid" id="A0A2R6QQ01"/>
<dbReference type="OrthoDB" id="10254973at2759"/>
<dbReference type="PANTHER" id="PTHR45916">
    <property type="entry name" value="STRUCTURAL MAINTENANCE OF CHROMOSOMES PROTEIN 5"/>
    <property type="match status" value="1"/>
</dbReference>
<dbReference type="Gramene" id="PSS12018">
    <property type="protein sequence ID" value="PSS12018"/>
    <property type="gene ID" value="CEY00_Acc16228"/>
</dbReference>
<dbReference type="GO" id="GO:0005634">
    <property type="term" value="C:nucleus"/>
    <property type="evidence" value="ECO:0007669"/>
    <property type="project" value="TreeGrafter"/>
</dbReference>
<dbReference type="EMBL" id="NKQK01000014">
    <property type="protein sequence ID" value="PSS12018.1"/>
    <property type="molecule type" value="Genomic_DNA"/>
</dbReference>
<dbReference type="SUPFAM" id="SSF52540">
    <property type="entry name" value="P-loop containing nucleoside triphosphate hydrolases"/>
    <property type="match status" value="1"/>
</dbReference>
<dbReference type="GO" id="GO:0016887">
    <property type="term" value="F:ATP hydrolysis activity"/>
    <property type="evidence" value="ECO:0007669"/>
    <property type="project" value="InterPro"/>
</dbReference>
<evidence type="ECO:0000256" key="3">
    <source>
        <dbReference type="ARBA" id="ARBA00023054"/>
    </source>
</evidence>
<evidence type="ECO:0000313" key="6">
    <source>
        <dbReference type="Proteomes" id="UP000241394"/>
    </source>
</evidence>
<comment type="similarity">
    <text evidence="1">Belongs to the SMC family. SMC5 subfamily.</text>
</comment>
<dbReference type="GO" id="GO:0003697">
    <property type="term" value="F:single-stranded DNA binding"/>
    <property type="evidence" value="ECO:0007669"/>
    <property type="project" value="TreeGrafter"/>
</dbReference>
<dbReference type="GO" id="GO:0030915">
    <property type="term" value="C:Smc5-Smc6 complex"/>
    <property type="evidence" value="ECO:0007669"/>
    <property type="project" value="TreeGrafter"/>
</dbReference>
<feature type="non-terminal residue" evidence="5">
    <location>
        <position position="79"/>
    </location>
</feature>
<comment type="caution">
    <text evidence="5">The sequence shown here is derived from an EMBL/GenBank/DDBJ whole genome shotgun (WGS) entry which is preliminary data.</text>
</comment>
<proteinExistence type="inferred from homology"/>
<evidence type="ECO:0000256" key="1">
    <source>
        <dbReference type="ARBA" id="ARBA00010171"/>
    </source>
</evidence>
<dbReference type="STRING" id="1590841.A0A2R6QQ01"/>
<dbReference type="PANTHER" id="PTHR45916:SF1">
    <property type="entry name" value="STRUCTURAL MAINTENANCE OF CHROMOSOMES PROTEIN 5"/>
    <property type="match status" value="1"/>
</dbReference>
<dbReference type="Pfam" id="PF13476">
    <property type="entry name" value="AAA_23"/>
    <property type="match status" value="1"/>
</dbReference>
<evidence type="ECO:0000313" key="5">
    <source>
        <dbReference type="EMBL" id="PSS12018.1"/>
    </source>
</evidence>
<evidence type="ECO:0000259" key="4">
    <source>
        <dbReference type="Pfam" id="PF13476"/>
    </source>
</evidence>
<keyword evidence="3" id="KW-0175">Coiled coil</keyword>
<dbReference type="AlphaFoldDB" id="A0A2R6QQ01"/>
<sequence length="79" mass="8984">MTEPRRKRPKISRGEDDYMPRNIVEIELHNFMTFNNLTCKPGPHLNLVVGPNGSGKSAPKKDVIEVIQPFNIQVNNLTQ</sequence>
<accession>A0A2R6QQ01</accession>
<reference evidence="6" key="2">
    <citation type="journal article" date="2018" name="BMC Genomics">
        <title>A manually annotated Actinidia chinensis var. chinensis (kiwifruit) genome highlights the challenges associated with draft genomes and gene prediction in plants.</title>
        <authorList>
            <person name="Pilkington S.M."/>
            <person name="Crowhurst R."/>
            <person name="Hilario E."/>
            <person name="Nardozza S."/>
            <person name="Fraser L."/>
            <person name="Peng Y."/>
            <person name="Gunaseelan K."/>
            <person name="Simpson R."/>
            <person name="Tahir J."/>
            <person name="Deroles S.C."/>
            <person name="Templeton K."/>
            <person name="Luo Z."/>
            <person name="Davy M."/>
            <person name="Cheng C."/>
            <person name="McNeilage M."/>
            <person name="Scaglione D."/>
            <person name="Liu Y."/>
            <person name="Zhang Q."/>
            <person name="Datson P."/>
            <person name="De Silva N."/>
            <person name="Gardiner S.E."/>
            <person name="Bassett H."/>
            <person name="Chagne D."/>
            <person name="McCallum J."/>
            <person name="Dzierzon H."/>
            <person name="Deng C."/>
            <person name="Wang Y.Y."/>
            <person name="Barron L."/>
            <person name="Manako K."/>
            <person name="Bowen J."/>
            <person name="Foster T.M."/>
            <person name="Erridge Z.A."/>
            <person name="Tiffin H."/>
            <person name="Waite C.N."/>
            <person name="Davies K.M."/>
            <person name="Grierson E.P."/>
            <person name="Laing W.A."/>
            <person name="Kirk R."/>
            <person name="Chen X."/>
            <person name="Wood M."/>
            <person name="Montefiori M."/>
            <person name="Brummell D.A."/>
            <person name="Schwinn K.E."/>
            <person name="Catanach A."/>
            <person name="Fullerton C."/>
            <person name="Li D."/>
            <person name="Meiyalaghan S."/>
            <person name="Nieuwenhuizen N."/>
            <person name="Read N."/>
            <person name="Prakash R."/>
            <person name="Hunter D."/>
            <person name="Zhang H."/>
            <person name="McKenzie M."/>
            <person name="Knabel M."/>
            <person name="Harris A."/>
            <person name="Allan A.C."/>
            <person name="Gleave A."/>
            <person name="Chen A."/>
            <person name="Janssen B.J."/>
            <person name="Plunkett B."/>
            <person name="Ampomah-Dwamena C."/>
            <person name="Voogd C."/>
            <person name="Leif D."/>
            <person name="Lafferty D."/>
            <person name="Souleyre E.J.F."/>
            <person name="Varkonyi-Gasic E."/>
            <person name="Gambi F."/>
            <person name="Hanley J."/>
            <person name="Yao J.L."/>
            <person name="Cheung J."/>
            <person name="David K.M."/>
            <person name="Warren B."/>
            <person name="Marsh K."/>
            <person name="Snowden K.C."/>
            <person name="Lin-Wang K."/>
            <person name="Brian L."/>
            <person name="Martinez-Sanchez M."/>
            <person name="Wang M."/>
            <person name="Ileperuma N."/>
            <person name="Macnee N."/>
            <person name="Campin R."/>
            <person name="McAtee P."/>
            <person name="Drummond R.S.M."/>
            <person name="Espley R.V."/>
            <person name="Ireland H.S."/>
            <person name="Wu R."/>
            <person name="Atkinson R.G."/>
            <person name="Karunairetnam S."/>
            <person name="Bulley S."/>
            <person name="Chunkath S."/>
            <person name="Hanley Z."/>
            <person name="Storey R."/>
            <person name="Thrimawithana A.H."/>
            <person name="Thomson S."/>
            <person name="David C."/>
            <person name="Testolin R."/>
            <person name="Huang H."/>
            <person name="Hellens R.P."/>
            <person name="Schaffer R.J."/>
        </authorList>
    </citation>
    <scope>NUCLEOTIDE SEQUENCE [LARGE SCALE GENOMIC DNA]</scope>
    <source>
        <strain evidence="6">cv. Red5</strain>
    </source>
</reference>
<gene>
    <name evidence="5" type="ORF">CEY00_Acc16228</name>
</gene>
<dbReference type="InterPro" id="IPR027417">
    <property type="entry name" value="P-loop_NTPase"/>
</dbReference>
<name>A0A2R6QQ01_ACTCC</name>
<evidence type="ECO:0000256" key="2">
    <source>
        <dbReference type="ARBA" id="ARBA00018687"/>
    </source>
</evidence>
<keyword evidence="6" id="KW-1185">Reference proteome</keyword>
<feature type="domain" description="Rad50/SbcC-type AAA" evidence="4">
    <location>
        <begin position="26"/>
        <end position="58"/>
    </location>
</feature>
<dbReference type="Gene3D" id="3.40.50.300">
    <property type="entry name" value="P-loop containing nucleotide triphosphate hydrolases"/>
    <property type="match status" value="1"/>
</dbReference>
<protein>
    <recommendedName>
        <fullName evidence="2">Structural maintenance of chromosomes protein 5</fullName>
    </recommendedName>
</protein>
<dbReference type="GO" id="GO:0000724">
    <property type="term" value="P:double-strand break repair via homologous recombination"/>
    <property type="evidence" value="ECO:0007669"/>
    <property type="project" value="TreeGrafter"/>
</dbReference>
<reference evidence="5 6" key="1">
    <citation type="submission" date="2017-07" db="EMBL/GenBank/DDBJ databases">
        <title>An improved, manually edited Actinidia chinensis var. chinensis (kiwifruit) genome highlights the challenges associated with draft genomes and gene prediction in plants.</title>
        <authorList>
            <person name="Pilkington S."/>
            <person name="Crowhurst R."/>
            <person name="Hilario E."/>
            <person name="Nardozza S."/>
            <person name="Fraser L."/>
            <person name="Peng Y."/>
            <person name="Gunaseelan K."/>
            <person name="Simpson R."/>
            <person name="Tahir J."/>
            <person name="Deroles S."/>
            <person name="Templeton K."/>
            <person name="Luo Z."/>
            <person name="Davy M."/>
            <person name="Cheng C."/>
            <person name="Mcneilage M."/>
            <person name="Scaglione D."/>
            <person name="Liu Y."/>
            <person name="Zhang Q."/>
            <person name="Datson P."/>
            <person name="De Silva N."/>
            <person name="Gardiner S."/>
            <person name="Bassett H."/>
            <person name="Chagne D."/>
            <person name="Mccallum J."/>
            <person name="Dzierzon H."/>
            <person name="Deng C."/>
            <person name="Wang Y.-Y."/>
            <person name="Barron N."/>
            <person name="Manako K."/>
            <person name="Bowen J."/>
            <person name="Foster T."/>
            <person name="Erridge Z."/>
            <person name="Tiffin H."/>
            <person name="Waite C."/>
            <person name="Davies K."/>
            <person name="Grierson E."/>
            <person name="Laing W."/>
            <person name="Kirk R."/>
            <person name="Chen X."/>
            <person name="Wood M."/>
            <person name="Montefiori M."/>
            <person name="Brummell D."/>
            <person name="Schwinn K."/>
            <person name="Catanach A."/>
            <person name="Fullerton C."/>
            <person name="Li D."/>
            <person name="Meiyalaghan S."/>
            <person name="Nieuwenhuizen N."/>
            <person name="Read N."/>
            <person name="Prakash R."/>
            <person name="Hunter D."/>
            <person name="Zhang H."/>
            <person name="Mckenzie M."/>
            <person name="Knabel M."/>
            <person name="Harris A."/>
            <person name="Allan A."/>
            <person name="Chen A."/>
            <person name="Janssen B."/>
            <person name="Plunkett B."/>
            <person name="Dwamena C."/>
            <person name="Voogd C."/>
            <person name="Leif D."/>
            <person name="Lafferty D."/>
            <person name="Souleyre E."/>
            <person name="Varkonyi-Gasic E."/>
            <person name="Gambi F."/>
            <person name="Hanley J."/>
            <person name="Yao J.-L."/>
            <person name="Cheung J."/>
            <person name="David K."/>
            <person name="Warren B."/>
            <person name="Marsh K."/>
            <person name="Snowden K."/>
            <person name="Lin-Wang K."/>
            <person name="Brian L."/>
            <person name="Martinez-Sanchez M."/>
            <person name="Wang M."/>
            <person name="Ileperuma N."/>
            <person name="Macnee N."/>
            <person name="Campin R."/>
            <person name="Mcatee P."/>
            <person name="Drummond R."/>
            <person name="Espley R."/>
            <person name="Ireland H."/>
            <person name="Wu R."/>
            <person name="Atkinson R."/>
            <person name="Karunairetnam S."/>
            <person name="Bulley S."/>
            <person name="Chunkath S."/>
            <person name="Hanley Z."/>
            <person name="Storey R."/>
            <person name="Thrimawithana A."/>
            <person name="Thomson S."/>
            <person name="David C."/>
            <person name="Testolin R."/>
        </authorList>
    </citation>
    <scope>NUCLEOTIDE SEQUENCE [LARGE SCALE GENOMIC DNA]</scope>
    <source>
        <strain evidence="6">cv. Red5</strain>
        <tissue evidence="5">Young leaf</tissue>
    </source>
</reference>
<dbReference type="InterPro" id="IPR038729">
    <property type="entry name" value="Rad50/SbcC_AAA"/>
</dbReference>
<dbReference type="Proteomes" id="UP000241394">
    <property type="component" value="Chromosome LG14"/>
</dbReference>
<organism evidence="5 6">
    <name type="scientific">Actinidia chinensis var. chinensis</name>
    <name type="common">Chinese soft-hair kiwi</name>
    <dbReference type="NCBI Taxonomy" id="1590841"/>
    <lineage>
        <taxon>Eukaryota</taxon>
        <taxon>Viridiplantae</taxon>
        <taxon>Streptophyta</taxon>
        <taxon>Embryophyta</taxon>
        <taxon>Tracheophyta</taxon>
        <taxon>Spermatophyta</taxon>
        <taxon>Magnoliopsida</taxon>
        <taxon>eudicotyledons</taxon>
        <taxon>Gunneridae</taxon>
        <taxon>Pentapetalae</taxon>
        <taxon>asterids</taxon>
        <taxon>Ericales</taxon>
        <taxon>Actinidiaceae</taxon>
        <taxon>Actinidia</taxon>
    </lineage>
</organism>